<sequence>MSESTQVIPQIEAADTEVELSAQELLALSDAMPIDPPKAAQALQPSKPTAIVLSLEPDALPASTHRPSRLPVAIIAIVAIAGAAHVLKPSERNDSSSTAPTAQQTSSSQWSDSGQLARGEPVRFTNPFDSQEVFEFPPGTTETEAREAVAAVLKERALSRQNPT</sequence>
<gene>
    <name evidence="2" type="ORF">JM946_11765</name>
</gene>
<comment type="caution">
    <text evidence="2">The sequence shown here is derived from an EMBL/GenBank/DDBJ whole genome shotgun (WGS) entry which is preliminary data.</text>
</comment>
<evidence type="ECO:0000313" key="3">
    <source>
        <dbReference type="Proteomes" id="UP000661077"/>
    </source>
</evidence>
<accession>A0ABS1WWT4</accession>
<organism evidence="2 3">
    <name type="scientific">Steroidobacter gossypii</name>
    <dbReference type="NCBI Taxonomy" id="2805490"/>
    <lineage>
        <taxon>Bacteria</taxon>
        <taxon>Pseudomonadati</taxon>
        <taxon>Pseudomonadota</taxon>
        <taxon>Gammaproteobacteria</taxon>
        <taxon>Steroidobacterales</taxon>
        <taxon>Steroidobacteraceae</taxon>
        <taxon>Steroidobacter</taxon>
    </lineage>
</organism>
<evidence type="ECO:0000256" key="1">
    <source>
        <dbReference type="SAM" id="MobiDB-lite"/>
    </source>
</evidence>
<feature type="compositionally biased region" description="Low complexity" evidence="1">
    <location>
        <begin position="95"/>
        <end position="113"/>
    </location>
</feature>
<keyword evidence="3" id="KW-1185">Reference proteome</keyword>
<evidence type="ECO:0000313" key="2">
    <source>
        <dbReference type="EMBL" id="MBM0105431.1"/>
    </source>
</evidence>
<dbReference type="EMBL" id="JAEVLS010000002">
    <property type="protein sequence ID" value="MBM0105431.1"/>
    <property type="molecule type" value="Genomic_DNA"/>
</dbReference>
<feature type="region of interest" description="Disordered" evidence="1">
    <location>
        <begin position="89"/>
        <end position="146"/>
    </location>
</feature>
<reference evidence="2 3" key="1">
    <citation type="journal article" date="2021" name="Int. J. Syst. Evol. Microbiol.">
        <title>Steroidobacter gossypii sp. nov., isolated from soil of cotton cropping field.</title>
        <authorList>
            <person name="Huang R."/>
            <person name="Yang S."/>
            <person name="Zhen C."/>
            <person name="Liu W."/>
        </authorList>
    </citation>
    <scope>NUCLEOTIDE SEQUENCE [LARGE SCALE GENOMIC DNA]</scope>
    <source>
        <strain evidence="2 3">S1-65</strain>
    </source>
</reference>
<protein>
    <submittedName>
        <fullName evidence="2">Uncharacterized protein</fullName>
    </submittedName>
</protein>
<dbReference type="RefSeq" id="WP_203167471.1">
    <property type="nucleotide sequence ID" value="NZ_JAEVLS010000002.1"/>
</dbReference>
<proteinExistence type="predicted"/>
<name>A0ABS1WWT4_9GAMM</name>
<dbReference type="Proteomes" id="UP000661077">
    <property type="component" value="Unassembled WGS sequence"/>
</dbReference>